<dbReference type="NCBIfam" id="TIGR01727">
    <property type="entry name" value="oligo_HPY"/>
    <property type="match status" value="1"/>
</dbReference>
<dbReference type="PROSITE" id="PS00211">
    <property type="entry name" value="ABC_TRANSPORTER_1"/>
    <property type="match status" value="1"/>
</dbReference>
<dbReference type="FunFam" id="3.40.50.300:FF:000016">
    <property type="entry name" value="Oligopeptide ABC transporter ATP-binding component"/>
    <property type="match status" value="1"/>
</dbReference>
<dbReference type="GO" id="GO:0015833">
    <property type="term" value="P:peptide transport"/>
    <property type="evidence" value="ECO:0007669"/>
    <property type="project" value="InterPro"/>
</dbReference>
<keyword evidence="3" id="KW-0547">Nucleotide-binding</keyword>
<dbReference type="InterPro" id="IPR003593">
    <property type="entry name" value="AAA+_ATPase"/>
</dbReference>
<evidence type="ECO:0000313" key="7">
    <source>
        <dbReference type="Proteomes" id="UP000523007"/>
    </source>
</evidence>
<dbReference type="EMBL" id="JACHJT010000001">
    <property type="protein sequence ID" value="MBB4931243.1"/>
    <property type="molecule type" value="Genomic_DNA"/>
</dbReference>
<keyword evidence="4 6" id="KW-0067">ATP-binding</keyword>
<evidence type="ECO:0000313" key="6">
    <source>
        <dbReference type="EMBL" id="MBB4931243.1"/>
    </source>
</evidence>
<dbReference type="Proteomes" id="UP000523007">
    <property type="component" value="Unassembled WGS sequence"/>
</dbReference>
<dbReference type="PROSITE" id="PS50893">
    <property type="entry name" value="ABC_TRANSPORTER_2"/>
    <property type="match status" value="1"/>
</dbReference>
<dbReference type="GO" id="GO:0055085">
    <property type="term" value="P:transmembrane transport"/>
    <property type="evidence" value="ECO:0007669"/>
    <property type="project" value="UniProtKB-ARBA"/>
</dbReference>
<protein>
    <submittedName>
        <fullName evidence="6">Oligopeptide/dipeptide ABC transporter ATP-binding protein</fullName>
    </submittedName>
</protein>
<feature type="domain" description="ABC transporter" evidence="5">
    <location>
        <begin position="26"/>
        <end position="276"/>
    </location>
</feature>
<comment type="caution">
    <text evidence="6">The sequence shown here is derived from an EMBL/GenBank/DDBJ whole genome shotgun (WGS) entry which is preliminary data.</text>
</comment>
<dbReference type="PANTHER" id="PTHR43776">
    <property type="entry name" value="TRANSPORT ATP-BINDING PROTEIN"/>
    <property type="match status" value="1"/>
</dbReference>
<evidence type="ECO:0000256" key="3">
    <source>
        <dbReference type="ARBA" id="ARBA00022741"/>
    </source>
</evidence>
<keyword evidence="7" id="KW-1185">Reference proteome</keyword>
<dbReference type="GO" id="GO:0016887">
    <property type="term" value="F:ATP hydrolysis activity"/>
    <property type="evidence" value="ECO:0007669"/>
    <property type="project" value="InterPro"/>
</dbReference>
<dbReference type="PANTHER" id="PTHR43776:SF7">
    <property type="entry name" value="D,D-DIPEPTIDE TRANSPORT ATP-BINDING PROTEIN DDPF-RELATED"/>
    <property type="match status" value="1"/>
</dbReference>
<evidence type="ECO:0000259" key="5">
    <source>
        <dbReference type="PROSITE" id="PS50893"/>
    </source>
</evidence>
<dbReference type="InterPro" id="IPR017871">
    <property type="entry name" value="ABC_transporter-like_CS"/>
</dbReference>
<dbReference type="SMART" id="SM00382">
    <property type="entry name" value="AAA"/>
    <property type="match status" value="1"/>
</dbReference>
<dbReference type="InterPro" id="IPR027417">
    <property type="entry name" value="P-loop_NTPase"/>
</dbReference>
<name>A0A7W7W2B0_9ACTN</name>
<gene>
    <name evidence="6" type="ORF">F4561_002063</name>
</gene>
<dbReference type="InterPro" id="IPR013563">
    <property type="entry name" value="Oligopep_ABC_C"/>
</dbReference>
<dbReference type="Pfam" id="PF00005">
    <property type="entry name" value="ABC_tran"/>
    <property type="match status" value="1"/>
</dbReference>
<dbReference type="CDD" id="cd03257">
    <property type="entry name" value="ABC_NikE_OppD_transporters"/>
    <property type="match status" value="1"/>
</dbReference>
<evidence type="ECO:0000256" key="4">
    <source>
        <dbReference type="ARBA" id="ARBA00022840"/>
    </source>
</evidence>
<organism evidence="6 7">
    <name type="scientific">Lipingzhangella halophila</name>
    <dbReference type="NCBI Taxonomy" id="1783352"/>
    <lineage>
        <taxon>Bacteria</taxon>
        <taxon>Bacillati</taxon>
        <taxon>Actinomycetota</taxon>
        <taxon>Actinomycetes</taxon>
        <taxon>Streptosporangiales</taxon>
        <taxon>Nocardiopsidaceae</taxon>
        <taxon>Lipingzhangella</taxon>
    </lineage>
</organism>
<dbReference type="AlphaFoldDB" id="A0A7W7W2B0"/>
<dbReference type="InterPro" id="IPR003439">
    <property type="entry name" value="ABC_transporter-like_ATP-bd"/>
</dbReference>
<proteinExistence type="inferred from homology"/>
<sequence>MTDRAVAVAPAGANEAVTSGSQEPLLSVRNLVQEYTTRGPGGVKTGVVHAVSDVSFDLMPGETLGIVGETGSGKSTLARAVIQVEKPVSGTVRFQGHELVGMPRRAIRKVRADMQMVYQDPFGSLNPRWRVDDVIAEPLLGHTSMTRQQRTERVDELLDIVGLRPGEYRHRRPLELSGGQAQRVAIARAVALEPALIICDEATSSLDLLIRAQVLNLFEKLRAELNLAYLFIAHDLATVKCVSDRVAVMHLGQLAELGPADSIYAAPRHPYSHALLDSIPVLDTATGIANRPVALPGDPPSPLNPPSGCRFRTRCQRAREVCAEEVPVLTEVDDRHSVACHFPVTPG</sequence>
<dbReference type="SUPFAM" id="SSF52540">
    <property type="entry name" value="P-loop containing nucleoside triphosphate hydrolases"/>
    <property type="match status" value="1"/>
</dbReference>
<reference evidence="6 7" key="1">
    <citation type="submission" date="2020-08" db="EMBL/GenBank/DDBJ databases">
        <title>Sequencing the genomes of 1000 actinobacteria strains.</title>
        <authorList>
            <person name="Klenk H.-P."/>
        </authorList>
    </citation>
    <scope>NUCLEOTIDE SEQUENCE [LARGE SCALE GENOMIC DNA]</scope>
    <source>
        <strain evidence="6 7">DSM 102030</strain>
    </source>
</reference>
<dbReference type="GO" id="GO:0005524">
    <property type="term" value="F:ATP binding"/>
    <property type="evidence" value="ECO:0007669"/>
    <property type="project" value="UniProtKB-KW"/>
</dbReference>
<dbReference type="RefSeq" id="WP_221445436.1">
    <property type="nucleotide sequence ID" value="NZ_JACHJT010000001.1"/>
</dbReference>
<evidence type="ECO:0000256" key="2">
    <source>
        <dbReference type="ARBA" id="ARBA00022448"/>
    </source>
</evidence>
<evidence type="ECO:0000256" key="1">
    <source>
        <dbReference type="ARBA" id="ARBA00005417"/>
    </source>
</evidence>
<keyword evidence="2" id="KW-0813">Transport</keyword>
<dbReference type="Gene3D" id="3.40.50.300">
    <property type="entry name" value="P-loop containing nucleotide triphosphate hydrolases"/>
    <property type="match status" value="1"/>
</dbReference>
<accession>A0A7W7W2B0</accession>
<dbReference type="InterPro" id="IPR050319">
    <property type="entry name" value="ABC_transp_ATP-bind"/>
</dbReference>
<comment type="similarity">
    <text evidence="1">Belongs to the ABC transporter superfamily.</text>
</comment>
<dbReference type="Pfam" id="PF08352">
    <property type="entry name" value="oligo_HPY"/>
    <property type="match status" value="1"/>
</dbReference>